<dbReference type="Pfam" id="PF00241">
    <property type="entry name" value="Cofilin_ADF"/>
    <property type="match status" value="1"/>
</dbReference>
<keyword evidence="6" id="KW-0206">Cytoskeleton</keyword>
<evidence type="ECO:0000256" key="3">
    <source>
        <dbReference type="ARBA" id="ARBA00022490"/>
    </source>
</evidence>
<dbReference type="KEGG" id="ehx:EMIHUDRAFT_104702"/>
<comment type="subunit">
    <text evidence="7">Interacts with G-actin; ADP-actin form.</text>
</comment>
<dbReference type="AlphaFoldDB" id="A0A0D3IK57"/>
<dbReference type="PANTHER" id="PTHR13759">
    <property type="entry name" value="TWINFILIN"/>
    <property type="match status" value="1"/>
</dbReference>
<accession>A0A0D3IK57</accession>
<dbReference type="STRING" id="2903.R1BPN5"/>
<dbReference type="InterPro" id="IPR002108">
    <property type="entry name" value="ADF-H"/>
</dbReference>
<dbReference type="eggNOG" id="KOG1747">
    <property type="taxonomic scope" value="Eukaryota"/>
</dbReference>
<evidence type="ECO:0000256" key="7">
    <source>
        <dbReference type="ARBA" id="ARBA00038532"/>
    </source>
</evidence>
<evidence type="ECO:0000313" key="9">
    <source>
        <dbReference type="EnsemblProtists" id="EOD11642"/>
    </source>
</evidence>
<reference evidence="9" key="2">
    <citation type="submission" date="2024-10" db="UniProtKB">
        <authorList>
            <consortium name="EnsemblProtists"/>
        </authorList>
    </citation>
    <scope>IDENTIFICATION</scope>
</reference>
<evidence type="ECO:0000256" key="6">
    <source>
        <dbReference type="ARBA" id="ARBA00023212"/>
    </source>
</evidence>
<name>A0A0D3IK57_EMIH1</name>
<comment type="similarity">
    <text evidence="2">Belongs to the actin-binding proteins ADF family. Twinfilin subfamily.</text>
</comment>
<feature type="domain" description="ADF-H" evidence="8">
    <location>
        <begin position="1"/>
        <end position="133"/>
    </location>
</feature>
<reference evidence="10" key="1">
    <citation type="journal article" date="2013" name="Nature">
        <title>Pan genome of the phytoplankton Emiliania underpins its global distribution.</title>
        <authorList>
            <person name="Read B.A."/>
            <person name="Kegel J."/>
            <person name="Klute M.J."/>
            <person name="Kuo A."/>
            <person name="Lefebvre S.C."/>
            <person name="Maumus F."/>
            <person name="Mayer C."/>
            <person name="Miller J."/>
            <person name="Monier A."/>
            <person name="Salamov A."/>
            <person name="Young J."/>
            <person name="Aguilar M."/>
            <person name="Claverie J.M."/>
            <person name="Frickenhaus S."/>
            <person name="Gonzalez K."/>
            <person name="Herman E.K."/>
            <person name="Lin Y.C."/>
            <person name="Napier J."/>
            <person name="Ogata H."/>
            <person name="Sarno A.F."/>
            <person name="Shmutz J."/>
            <person name="Schroeder D."/>
            <person name="de Vargas C."/>
            <person name="Verret F."/>
            <person name="von Dassow P."/>
            <person name="Valentin K."/>
            <person name="Van de Peer Y."/>
            <person name="Wheeler G."/>
            <person name="Dacks J.B."/>
            <person name="Delwiche C.F."/>
            <person name="Dyhrman S.T."/>
            <person name="Glockner G."/>
            <person name="John U."/>
            <person name="Richards T."/>
            <person name="Worden A.Z."/>
            <person name="Zhang X."/>
            <person name="Grigoriev I.V."/>
            <person name="Allen A.E."/>
            <person name="Bidle K."/>
            <person name="Borodovsky M."/>
            <person name="Bowler C."/>
            <person name="Brownlee C."/>
            <person name="Cock J.M."/>
            <person name="Elias M."/>
            <person name="Gladyshev V.N."/>
            <person name="Groth M."/>
            <person name="Guda C."/>
            <person name="Hadaegh A."/>
            <person name="Iglesias-Rodriguez M.D."/>
            <person name="Jenkins J."/>
            <person name="Jones B.M."/>
            <person name="Lawson T."/>
            <person name="Leese F."/>
            <person name="Lindquist E."/>
            <person name="Lobanov A."/>
            <person name="Lomsadze A."/>
            <person name="Malik S.B."/>
            <person name="Marsh M.E."/>
            <person name="Mackinder L."/>
            <person name="Mock T."/>
            <person name="Mueller-Roeber B."/>
            <person name="Pagarete A."/>
            <person name="Parker M."/>
            <person name="Probert I."/>
            <person name="Quesneville H."/>
            <person name="Raines C."/>
            <person name="Rensing S.A."/>
            <person name="Riano-Pachon D.M."/>
            <person name="Richier S."/>
            <person name="Rokitta S."/>
            <person name="Shiraiwa Y."/>
            <person name="Soanes D.M."/>
            <person name="van der Giezen M."/>
            <person name="Wahlund T.M."/>
            <person name="Williams B."/>
            <person name="Wilson W."/>
            <person name="Wolfe G."/>
            <person name="Wurch L.L."/>
        </authorList>
    </citation>
    <scope>NUCLEOTIDE SEQUENCE</scope>
</reference>
<dbReference type="EnsemblProtists" id="EOD11642">
    <property type="protein sequence ID" value="EOD11642"/>
    <property type="gene ID" value="EMIHUDRAFT_104702"/>
</dbReference>
<dbReference type="GeneID" id="17257764"/>
<dbReference type="HOGENOM" id="CLU_1558134_0_0_1"/>
<dbReference type="InterPro" id="IPR028458">
    <property type="entry name" value="Twinfilin"/>
</dbReference>
<keyword evidence="3" id="KW-0963">Cytoplasm</keyword>
<proteinExistence type="inferred from homology"/>
<dbReference type="GO" id="GO:0051015">
    <property type="term" value="F:actin filament binding"/>
    <property type="evidence" value="ECO:0007669"/>
    <property type="project" value="TreeGrafter"/>
</dbReference>
<evidence type="ECO:0000256" key="4">
    <source>
        <dbReference type="ARBA" id="ARBA00022737"/>
    </source>
</evidence>
<dbReference type="GO" id="GO:0005884">
    <property type="term" value="C:actin filament"/>
    <property type="evidence" value="ECO:0007669"/>
    <property type="project" value="TreeGrafter"/>
</dbReference>
<dbReference type="InterPro" id="IPR029006">
    <property type="entry name" value="ADF-H/Gelsolin-like_dom_sf"/>
</dbReference>
<evidence type="ECO:0000259" key="8">
    <source>
        <dbReference type="PROSITE" id="PS51263"/>
    </source>
</evidence>
<keyword evidence="5" id="KW-0009">Actin-binding</keyword>
<organism evidence="9 10">
    <name type="scientific">Emiliania huxleyi (strain CCMP1516)</name>
    <dbReference type="NCBI Taxonomy" id="280463"/>
    <lineage>
        <taxon>Eukaryota</taxon>
        <taxon>Haptista</taxon>
        <taxon>Haptophyta</taxon>
        <taxon>Prymnesiophyceae</taxon>
        <taxon>Isochrysidales</taxon>
        <taxon>Noelaerhabdaceae</taxon>
        <taxon>Emiliania</taxon>
    </lineage>
</organism>
<dbReference type="PANTHER" id="PTHR13759:SF1">
    <property type="entry name" value="TWINFILIN"/>
    <property type="match status" value="1"/>
</dbReference>
<dbReference type="RefSeq" id="XP_005764071.1">
    <property type="nucleotide sequence ID" value="XM_005764014.1"/>
</dbReference>
<dbReference type="Gene3D" id="3.40.20.10">
    <property type="entry name" value="Severin"/>
    <property type="match status" value="1"/>
</dbReference>
<dbReference type="SUPFAM" id="SSF55753">
    <property type="entry name" value="Actin depolymerizing proteins"/>
    <property type="match status" value="1"/>
</dbReference>
<dbReference type="PROSITE" id="PS51263">
    <property type="entry name" value="ADF_H"/>
    <property type="match status" value="1"/>
</dbReference>
<evidence type="ECO:0000256" key="2">
    <source>
        <dbReference type="ARBA" id="ARBA00009557"/>
    </source>
</evidence>
<evidence type="ECO:0000256" key="1">
    <source>
        <dbReference type="ARBA" id="ARBA00004245"/>
    </source>
</evidence>
<keyword evidence="4" id="KW-0677">Repeat</keyword>
<protein>
    <recommendedName>
        <fullName evidence="8">ADF-H domain-containing protein</fullName>
    </recommendedName>
</protein>
<sequence>MHSTSFGVSDKLQSELQRACGGAAVGGLQIHIRNETFELGETLPTVSVPALLKAAITPLLDERAPCYLLLSLQSEWALASWVPDAAGVRDKMLYSSGREALRKAFASLGSLSYEAHWAGKGEADVEALFAAPTEEKATLALMTGTERMALEDAKATAVEAASGKAASPPTLP</sequence>
<dbReference type="GO" id="GO:0051016">
    <property type="term" value="P:barbed-end actin filament capping"/>
    <property type="evidence" value="ECO:0007669"/>
    <property type="project" value="TreeGrafter"/>
</dbReference>
<comment type="subcellular location">
    <subcellularLocation>
        <location evidence="1">Cytoplasm</location>
        <location evidence="1">Cytoskeleton</location>
    </subcellularLocation>
</comment>
<dbReference type="GO" id="GO:0003785">
    <property type="term" value="F:actin monomer binding"/>
    <property type="evidence" value="ECO:0007669"/>
    <property type="project" value="TreeGrafter"/>
</dbReference>
<evidence type="ECO:0000256" key="5">
    <source>
        <dbReference type="ARBA" id="ARBA00023203"/>
    </source>
</evidence>
<keyword evidence="10" id="KW-1185">Reference proteome</keyword>
<dbReference type="Proteomes" id="UP000013827">
    <property type="component" value="Unassembled WGS sequence"/>
</dbReference>
<dbReference type="GO" id="GO:0030042">
    <property type="term" value="P:actin filament depolymerization"/>
    <property type="evidence" value="ECO:0007669"/>
    <property type="project" value="TreeGrafter"/>
</dbReference>
<dbReference type="GO" id="GO:0005737">
    <property type="term" value="C:cytoplasm"/>
    <property type="evidence" value="ECO:0007669"/>
    <property type="project" value="TreeGrafter"/>
</dbReference>
<dbReference type="PaxDb" id="2903-EOD11642"/>
<evidence type="ECO:0000313" key="10">
    <source>
        <dbReference type="Proteomes" id="UP000013827"/>
    </source>
</evidence>